<protein>
    <submittedName>
        <fullName evidence="2">Uncharacterized protein</fullName>
    </submittedName>
</protein>
<proteinExistence type="predicted"/>
<evidence type="ECO:0000313" key="3">
    <source>
        <dbReference type="Proteomes" id="UP000254437"/>
    </source>
</evidence>
<dbReference type="Proteomes" id="UP000254437">
    <property type="component" value="Unassembled WGS sequence"/>
</dbReference>
<dbReference type="AlphaFoldDB" id="A0A378T4F1"/>
<dbReference type="EMBL" id="UGQU01000001">
    <property type="protein sequence ID" value="STZ55669.1"/>
    <property type="molecule type" value="Genomic_DNA"/>
</dbReference>
<name>A0A378T4F1_MORLA</name>
<sequence length="101" mass="11328">MMTFQEFLDNPNVTAIDFENGYVEFGCPDDDETLETKPSFPVTITLTIEQSLYIARVLTANNSGRVHDVQDYDVARLINDANFKAITDFYGKSSAPACLEH</sequence>
<dbReference type="RefSeq" id="WP_115004818.1">
    <property type="nucleotide sequence ID" value="NZ_UGQU01000001.1"/>
</dbReference>
<accession>A0A378T4F1</accession>
<evidence type="ECO:0000313" key="2">
    <source>
        <dbReference type="EMBL" id="STZ55669.1"/>
    </source>
</evidence>
<organism evidence="2 3">
    <name type="scientific">Moraxella lacunata</name>
    <dbReference type="NCBI Taxonomy" id="477"/>
    <lineage>
        <taxon>Bacteria</taxon>
        <taxon>Pseudomonadati</taxon>
        <taxon>Pseudomonadota</taxon>
        <taxon>Gammaproteobacteria</taxon>
        <taxon>Moraxellales</taxon>
        <taxon>Moraxellaceae</taxon>
        <taxon>Moraxella</taxon>
    </lineage>
</organism>
<reference evidence="2 3" key="1">
    <citation type="submission" date="2018-06" db="EMBL/GenBank/DDBJ databases">
        <authorList>
            <consortium name="Pathogen Informatics"/>
            <person name="Doyle S."/>
        </authorList>
    </citation>
    <scope>NUCLEOTIDE SEQUENCE [LARGE SCALE GENOMIC DNA]</scope>
    <source>
        <strain evidence="2 3">NCTC10359</strain>
    </source>
</reference>
<gene>
    <name evidence="1" type="ORF">NCTC10359_00252</name>
    <name evidence="2" type="ORF">NCTC10359_00265</name>
</gene>
<dbReference type="EMBL" id="UGQU01000001">
    <property type="protein sequence ID" value="STZ55656.1"/>
    <property type="molecule type" value="Genomic_DNA"/>
</dbReference>
<evidence type="ECO:0000313" key="1">
    <source>
        <dbReference type="EMBL" id="STZ55656.1"/>
    </source>
</evidence>